<dbReference type="EMBL" id="BMVN01000042">
    <property type="protein sequence ID" value="GHA59925.1"/>
    <property type="molecule type" value="Genomic_DNA"/>
</dbReference>
<evidence type="ECO:0000313" key="2">
    <source>
        <dbReference type="EMBL" id="GHA59925.1"/>
    </source>
</evidence>
<dbReference type="Gene3D" id="3.40.50.150">
    <property type="entry name" value="Vaccinia Virus protein VP39"/>
    <property type="match status" value="1"/>
</dbReference>
<protein>
    <submittedName>
        <fullName evidence="2">Uncharacterized protein</fullName>
    </submittedName>
</protein>
<dbReference type="InterPro" id="IPR006764">
    <property type="entry name" value="SAM_dep_MeTrfase_SAV2177_type"/>
</dbReference>
<name>A0ABQ3D5L2_9ACTN</name>
<comment type="caution">
    <text evidence="2">The sequence shown here is derived from an EMBL/GenBank/DDBJ whole genome shotgun (WGS) entry which is preliminary data.</text>
</comment>
<dbReference type="InterPro" id="IPR029063">
    <property type="entry name" value="SAM-dependent_MTases_sf"/>
</dbReference>
<keyword evidence="3" id="KW-1185">Reference proteome</keyword>
<proteinExistence type="predicted"/>
<evidence type="ECO:0000313" key="3">
    <source>
        <dbReference type="Proteomes" id="UP000653644"/>
    </source>
</evidence>
<dbReference type="Pfam" id="PF04672">
    <property type="entry name" value="Methyltransf_19"/>
    <property type="match status" value="1"/>
</dbReference>
<gene>
    <name evidence="2" type="ORF">GCM10010345_75280</name>
</gene>
<dbReference type="Proteomes" id="UP000653644">
    <property type="component" value="Unassembled WGS sequence"/>
</dbReference>
<sequence>MGQDHRVVVDVHDPRLGCEPLGDLILRAVEEITSFFDGLHLVGPGVVPVTRWRPEPGSPAPEVVAEHGGLARKP</sequence>
<accession>A0ABQ3D5L2</accession>
<reference evidence="3" key="1">
    <citation type="journal article" date="2019" name="Int. J. Syst. Evol. Microbiol.">
        <title>The Global Catalogue of Microorganisms (GCM) 10K type strain sequencing project: providing services to taxonomists for standard genome sequencing and annotation.</title>
        <authorList>
            <consortium name="The Broad Institute Genomics Platform"/>
            <consortium name="The Broad Institute Genome Sequencing Center for Infectious Disease"/>
            <person name="Wu L."/>
            <person name="Ma J."/>
        </authorList>
    </citation>
    <scope>NUCLEOTIDE SEQUENCE [LARGE SCALE GENOMIC DNA]</scope>
    <source>
        <strain evidence="3">JCM 4733</strain>
    </source>
</reference>
<feature type="region of interest" description="Disordered" evidence="1">
    <location>
        <begin position="53"/>
        <end position="74"/>
    </location>
</feature>
<evidence type="ECO:0000256" key="1">
    <source>
        <dbReference type="SAM" id="MobiDB-lite"/>
    </source>
</evidence>
<organism evidence="2 3">
    <name type="scientific">Streptomyces canarius</name>
    <dbReference type="NCBI Taxonomy" id="285453"/>
    <lineage>
        <taxon>Bacteria</taxon>
        <taxon>Bacillati</taxon>
        <taxon>Actinomycetota</taxon>
        <taxon>Actinomycetes</taxon>
        <taxon>Kitasatosporales</taxon>
        <taxon>Streptomycetaceae</taxon>
        <taxon>Streptomyces</taxon>
    </lineage>
</organism>